<dbReference type="SUPFAM" id="SSF52935">
    <property type="entry name" value="PK C-terminal domain-like"/>
    <property type="match status" value="1"/>
</dbReference>
<dbReference type="InterPro" id="IPR015793">
    <property type="entry name" value="Pyrv_Knase_brl"/>
</dbReference>
<dbReference type="NCBIfam" id="TIGR01064">
    <property type="entry name" value="pyruv_kin"/>
    <property type="match status" value="1"/>
</dbReference>
<evidence type="ECO:0000256" key="14">
    <source>
        <dbReference type="ARBA" id="ARBA00022958"/>
    </source>
</evidence>
<keyword evidence="9" id="KW-0479">Metal-binding</keyword>
<dbReference type="InterPro" id="IPR040442">
    <property type="entry name" value="Pyrv_kinase-like_dom_sf"/>
</dbReference>
<dbReference type="EMBL" id="JACONZ010000004">
    <property type="protein sequence ID" value="MBC5582231.1"/>
    <property type="molecule type" value="Genomic_DNA"/>
</dbReference>
<feature type="domain" description="PEP-utilising enzyme mobile" evidence="20">
    <location>
        <begin position="504"/>
        <end position="574"/>
    </location>
</feature>
<evidence type="ECO:0000313" key="23">
    <source>
        <dbReference type="Proteomes" id="UP000659630"/>
    </source>
</evidence>
<dbReference type="AlphaFoldDB" id="A0A923L1Q4"/>
<dbReference type="SUPFAM" id="SSF52009">
    <property type="entry name" value="Phosphohistidine domain"/>
    <property type="match status" value="1"/>
</dbReference>
<dbReference type="NCBIfam" id="NF004978">
    <property type="entry name" value="PRK06354.1"/>
    <property type="match status" value="1"/>
</dbReference>
<feature type="domain" description="Pyruvate kinase barrel" evidence="19">
    <location>
        <begin position="1"/>
        <end position="323"/>
    </location>
</feature>
<dbReference type="InterPro" id="IPR018209">
    <property type="entry name" value="Pyrv_Knase_AS"/>
</dbReference>
<comment type="cofactor">
    <cofactor evidence="2">
        <name>K(+)</name>
        <dbReference type="ChEBI" id="CHEBI:29103"/>
    </cofactor>
</comment>
<reference evidence="22" key="1">
    <citation type="submission" date="2020-08" db="EMBL/GenBank/DDBJ databases">
        <title>Genome public.</title>
        <authorList>
            <person name="Liu C."/>
            <person name="Sun Q."/>
        </authorList>
    </citation>
    <scope>NUCLEOTIDE SEQUENCE</scope>
    <source>
        <strain evidence="22">BX8</strain>
    </source>
</reference>
<dbReference type="EC" id="2.7.1.40" evidence="6 17"/>
<evidence type="ECO:0000256" key="17">
    <source>
        <dbReference type="NCBIfam" id="TIGR01064"/>
    </source>
</evidence>
<dbReference type="Gene3D" id="3.40.1380.20">
    <property type="entry name" value="Pyruvate kinase, C-terminal domain"/>
    <property type="match status" value="1"/>
</dbReference>
<dbReference type="InterPro" id="IPR036637">
    <property type="entry name" value="Phosphohistidine_dom_sf"/>
</dbReference>
<sequence length="581" mass="62939">MRKTKIICTLGPSTDSEEILRQMAAAGMNVARFNFSHGSYEEHLARLNLLRKVRNELEQPIAALLDTKGPEIRLRDFKGGKVFLKAGSTFVLTTREVEGTEEICSITYRDLPQDVKVGTRLLLDDGLISMVVSKIEGSEITCSVQNSGYVSNHKSVNVPGVRLSMPYLSKQDEKDILFGIENGFDFIAASFVRCARDVLDIREVLDRHKCDHIRIIAKIENSDGVQNIEEILAVSDGVMVARGDMGVEIDFTEIPIIQKNIIWHCYNSGKPAITATQMLESMMNNPRPTRAEITDVANAIYDGTSAIMLSGETAAGKFPVEAVKTMAAIAERTEADINYDKRLRNRGLEDHMGIADAMAHAACTTAMDIRAKAIVTVSKSGETARLLCKYRPTPPIIACVTSEQVYRHLSLSWGIVPMVMPLVKTTDDLIDTSAELAQKAGYLKEGDMAVITAGVPVGVSGSTNMIKAHLVGASLLSGVGVGKLVGVGRICICKTEAEIRSKFHPGDVLVLPSTSNDILDQMKKASAIICEEPGLNSHAAIVGLTLEKPVIVGATGATHKLKDGVKVAVDAERGIVRVMPQ</sequence>
<dbReference type="Gene3D" id="3.50.30.10">
    <property type="entry name" value="Phosphohistidine domain"/>
    <property type="match status" value="1"/>
</dbReference>
<dbReference type="InterPro" id="IPR015813">
    <property type="entry name" value="Pyrv/PenolPyrv_kinase-like_dom"/>
</dbReference>
<dbReference type="SUPFAM" id="SSF51621">
    <property type="entry name" value="Phosphoenolpyruvate/pyruvate domain"/>
    <property type="match status" value="1"/>
</dbReference>
<protein>
    <recommendedName>
        <fullName evidence="7 17">Pyruvate kinase</fullName>
        <ecNumber evidence="6 17">2.7.1.40</ecNumber>
    </recommendedName>
</protein>
<comment type="pathway">
    <text evidence="3 18">Carbohydrate degradation; glycolysis; pyruvate from D-glyceraldehyde 3-phosphate: step 5/5.</text>
</comment>
<dbReference type="FunFam" id="3.20.20.60:FF:000025">
    <property type="entry name" value="Pyruvate kinase"/>
    <property type="match status" value="1"/>
</dbReference>
<evidence type="ECO:0000256" key="8">
    <source>
        <dbReference type="ARBA" id="ARBA00022679"/>
    </source>
</evidence>
<evidence type="ECO:0000256" key="9">
    <source>
        <dbReference type="ARBA" id="ARBA00022723"/>
    </source>
</evidence>
<evidence type="ECO:0000313" key="22">
    <source>
        <dbReference type="EMBL" id="MBC5582231.1"/>
    </source>
</evidence>
<dbReference type="InterPro" id="IPR011037">
    <property type="entry name" value="Pyrv_Knase-like_insert_dom_sf"/>
</dbReference>
<dbReference type="InterPro" id="IPR001697">
    <property type="entry name" value="Pyr_Knase"/>
</dbReference>
<evidence type="ECO:0000256" key="4">
    <source>
        <dbReference type="ARBA" id="ARBA00006237"/>
    </source>
</evidence>
<dbReference type="InterPro" id="IPR015806">
    <property type="entry name" value="Pyrv_Knase_insert_dom_sf"/>
</dbReference>
<evidence type="ECO:0000256" key="15">
    <source>
        <dbReference type="ARBA" id="ARBA00023152"/>
    </source>
</evidence>
<keyword evidence="23" id="KW-1185">Reference proteome</keyword>
<evidence type="ECO:0000259" key="19">
    <source>
        <dbReference type="Pfam" id="PF00224"/>
    </source>
</evidence>
<evidence type="ECO:0000256" key="3">
    <source>
        <dbReference type="ARBA" id="ARBA00004997"/>
    </source>
</evidence>
<evidence type="ECO:0000256" key="18">
    <source>
        <dbReference type="RuleBase" id="RU000504"/>
    </source>
</evidence>
<keyword evidence="12" id="KW-0067">ATP-binding</keyword>
<comment type="cofactor">
    <cofactor evidence="1">
        <name>Mg(2+)</name>
        <dbReference type="ChEBI" id="CHEBI:18420"/>
    </cofactor>
</comment>
<dbReference type="GO" id="GO:0030955">
    <property type="term" value="F:potassium ion binding"/>
    <property type="evidence" value="ECO:0007669"/>
    <property type="project" value="UniProtKB-UniRule"/>
</dbReference>
<keyword evidence="11 18" id="KW-0418">Kinase</keyword>
<keyword evidence="10" id="KW-0547">Nucleotide-binding</keyword>
<dbReference type="GO" id="GO:0004743">
    <property type="term" value="F:pyruvate kinase activity"/>
    <property type="evidence" value="ECO:0007669"/>
    <property type="project" value="UniProtKB-UniRule"/>
</dbReference>
<evidence type="ECO:0000256" key="12">
    <source>
        <dbReference type="ARBA" id="ARBA00022840"/>
    </source>
</evidence>
<dbReference type="PROSITE" id="PS00110">
    <property type="entry name" value="PYRUVATE_KINASE"/>
    <property type="match status" value="1"/>
</dbReference>
<name>A0A923L1Q4_9FIRM</name>
<comment type="similarity">
    <text evidence="4">In the C-terminal section; belongs to the PEP-utilizing enzyme family.</text>
</comment>
<dbReference type="NCBIfam" id="NF004491">
    <property type="entry name" value="PRK05826.1"/>
    <property type="match status" value="1"/>
</dbReference>
<comment type="catalytic activity">
    <reaction evidence="18">
        <text>pyruvate + ATP = phosphoenolpyruvate + ADP + H(+)</text>
        <dbReference type="Rhea" id="RHEA:18157"/>
        <dbReference type="ChEBI" id="CHEBI:15361"/>
        <dbReference type="ChEBI" id="CHEBI:15378"/>
        <dbReference type="ChEBI" id="CHEBI:30616"/>
        <dbReference type="ChEBI" id="CHEBI:58702"/>
        <dbReference type="ChEBI" id="CHEBI:456216"/>
        <dbReference type="EC" id="2.7.1.40"/>
    </reaction>
</comment>
<keyword evidence="14" id="KW-0630">Potassium</keyword>
<comment type="caution">
    <text evidence="22">The sequence shown here is derived from an EMBL/GenBank/DDBJ whole genome shotgun (WGS) entry which is preliminary data.</text>
</comment>
<evidence type="ECO:0000256" key="2">
    <source>
        <dbReference type="ARBA" id="ARBA00001958"/>
    </source>
</evidence>
<evidence type="ECO:0000256" key="10">
    <source>
        <dbReference type="ARBA" id="ARBA00022741"/>
    </source>
</evidence>
<dbReference type="GO" id="GO:0000287">
    <property type="term" value="F:magnesium ion binding"/>
    <property type="evidence" value="ECO:0007669"/>
    <property type="project" value="UniProtKB-UniRule"/>
</dbReference>
<feature type="domain" description="Pyruvate kinase C-terminal" evidence="21">
    <location>
        <begin position="356"/>
        <end position="467"/>
    </location>
</feature>
<keyword evidence="15 18" id="KW-0324">Glycolysis</keyword>
<dbReference type="PRINTS" id="PR01050">
    <property type="entry name" value="PYRUVTKNASE"/>
</dbReference>
<dbReference type="Proteomes" id="UP000659630">
    <property type="component" value="Unassembled WGS sequence"/>
</dbReference>
<gene>
    <name evidence="22" type="primary">pyk</name>
    <name evidence="22" type="ORF">H8S23_12005</name>
</gene>
<dbReference type="InterPro" id="IPR036918">
    <property type="entry name" value="Pyrv_Knase_C_sf"/>
</dbReference>
<proteinExistence type="inferred from homology"/>
<evidence type="ECO:0000256" key="5">
    <source>
        <dbReference type="ARBA" id="ARBA00008663"/>
    </source>
</evidence>
<evidence type="ECO:0000256" key="7">
    <source>
        <dbReference type="ARBA" id="ARBA00018587"/>
    </source>
</evidence>
<dbReference type="InterPro" id="IPR008279">
    <property type="entry name" value="PEP-util_enz_mobile_dom"/>
</dbReference>
<keyword evidence="16 22" id="KW-0670">Pyruvate</keyword>
<evidence type="ECO:0000256" key="6">
    <source>
        <dbReference type="ARBA" id="ARBA00012142"/>
    </source>
</evidence>
<organism evidence="22 23">
    <name type="scientific">Anaerofilum hominis</name>
    <dbReference type="NCBI Taxonomy" id="2763016"/>
    <lineage>
        <taxon>Bacteria</taxon>
        <taxon>Bacillati</taxon>
        <taxon>Bacillota</taxon>
        <taxon>Clostridia</taxon>
        <taxon>Eubacteriales</taxon>
        <taxon>Oscillospiraceae</taxon>
        <taxon>Anaerofilum</taxon>
    </lineage>
</organism>
<dbReference type="GO" id="GO:0005524">
    <property type="term" value="F:ATP binding"/>
    <property type="evidence" value="ECO:0007669"/>
    <property type="project" value="UniProtKB-KW"/>
</dbReference>
<dbReference type="Pfam" id="PF00391">
    <property type="entry name" value="PEP-utilizers"/>
    <property type="match status" value="1"/>
</dbReference>
<dbReference type="Gene3D" id="3.20.20.60">
    <property type="entry name" value="Phosphoenolpyruvate-binding domains"/>
    <property type="match status" value="1"/>
</dbReference>
<evidence type="ECO:0000259" key="20">
    <source>
        <dbReference type="Pfam" id="PF00391"/>
    </source>
</evidence>
<dbReference type="RefSeq" id="WP_186888572.1">
    <property type="nucleotide sequence ID" value="NZ_JACONZ010000004.1"/>
</dbReference>
<evidence type="ECO:0000256" key="13">
    <source>
        <dbReference type="ARBA" id="ARBA00022842"/>
    </source>
</evidence>
<dbReference type="FunFam" id="2.40.33.10:FF:000001">
    <property type="entry name" value="Pyruvate kinase"/>
    <property type="match status" value="1"/>
</dbReference>
<evidence type="ECO:0000256" key="11">
    <source>
        <dbReference type="ARBA" id="ARBA00022777"/>
    </source>
</evidence>
<keyword evidence="8 18" id="KW-0808">Transferase</keyword>
<evidence type="ECO:0000256" key="1">
    <source>
        <dbReference type="ARBA" id="ARBA00001946"/>
    </source>
</evidence>
<dbReference type="PANTHER" id="PTHR11817">
    <property type="entry name" value="PYRUVATE KINASE"/>
    <property type="match status" value="1"/>
</dbReference>
<evidence type="ECO:0000256" key="16">
    <source>
        <dbReference type="ARBA" id="ARBA00023317"/>
    </source>
</evidence>
<accession>A0A923L1Q4</accession>
<evidence type="ECO:0000259" key="21">
    <source>
        <dbReference type="Pfam" id="PF02887"/>
    </source>
</evidence>
<keyword evidence="13 18" id="KW-0460">Magnesium</keyword>
<dbReference type="SUPFAM" id="SSF50800">
    <property type="entry name" value="PK beta-barrel domain-like"/>
    <property type="match status" value="1"/>
</dbReference>
<dbReference type="InterPro" id="IPR015795">
    <property type="entry name" value="Pyrv_Knase_C"/>
</dbReference>
<comment type="similarity">
    <text evidence="5 18">Belongs to the pyruvate kinase family.</text>
</comment>
<dbReference type="Gene3D" id="2.40.33.10">
    <property type="entry name" value="PK beta-barrel domain-like"/>
    <property type="match status" value="1"/>
</dbReference>
<dbReference type="GO" id="GO:0016301">
    <property type="term" value="F:kinase activity"/>
    <property type="evidence" value="ECO:0007669"/>
    <property type="project" value="UniProtKB-KW"/>
</dbReference>
<dbReference type="Pfam" id="PF00224">
    <property type="entry name" value="PK"/>
    <property type="match status" value="1"/>
</dbReference>
<dbReference type="Pfam" id="PF02887">
    <property type="entry name" value="PK_C"/>
    <property type="match status" value="1"/>
</dbReference>